<dbReference type="PANTHER" id="PTHR30069:SF29">
    <property type="entry name" value="HEMOGLOBIN AND HEMOGLOBIN-HAPTOGLOBIN-BINDING PROTEIN 1-RELATED"/>
    <property type="match status" value="1"/>
</dbReference>
<reference key="1">
    <citation type="submission" date="2010-11" db="EMBL/GenBank/DDBJ databases">
        <title>The complete genome of Leadbetterella byssophila DSM 17132.</title>
        <authorList>
            <consortium name="US DOE Joint Genome Institute (JGI-PGF)"/>
            <person name="Lucas S."/>
            <person name="Copeland A."/>
            <person name="Lapidus A."/>
            <person name="Glavina del Rio T."/>
            <person name="Dalin E."/>
            <person name="Tice H."/>
            <person name="Bruce D."/>
            <person name="Goodwin L."/>
            <person name="Pitluck S."/>
            <person name="Kyrpides N."/>
            <person name="Mavromatis K."/>
            <person name="Ivanova N."/>
            <person name="Teshima H."/>
            <person name="Brettin T."/>
            <person name="Detter J.C."/>
            <person name="Han C."/>
            <person name="Tapia R."/>
            <person name="Land M."/>
            <person name="Hauser L."/>
            <person name="Markowitz V."/>
            <person name="Cheng J.-F."/>
            <person name="Hugenholtz P."/>
            <person name="Woyke T."/>
            <person name="Wu D."/>
            <person name="Tindall B."/>
            <person name="Pomrenke H.G."/>
            <person name="Brambilla E."/>
            <person name="Klenk H.-P."/>
            <person name="Eisen J.A."/>
        </authorList>
    </citation>
    <scope>NUCLEOTIDE SEQUENCE [LARGE SCALE GENOMIC DNA]</scope>
    <source>
        <strain>DSM 17132</strain>
    </source>
</reference>
<dbReference type="InterPro" id="IPR023997">
    <property type="entry name" value="TonB-dep_OMP_SusC/RagA_CS"/>
</dbReference>
<dbReference type="OrthoDB" id="9768177at2"/>
<comment type="similarity">
    <text evidence="8">Belongs to the TonB-dependent receptor family.</text>
</comment>
<feature type="chain" id="PRO_5003188058" evidence="9">
    <location>
        <begin position="22"/>
        <end position="1100"/>
    </location>
</feature>
<dbReference type="PANTHER" id="PTHR30069">
    <property type="entry name" value="TONB-DEPENDENT OUTER MEMBRANE RECEPTOR"/>
    <property type="match status" value="1"/>
</dbReference>
<name>E4RRD2_LEAB4</name>
<dbReference type="NCBIfam" id="TIGR04056">
    <property type="entry name" value="OMP_RagA_SusC"/>
    <property type="match status" value="1"/>
</dbReference>
<dbReference type="SUPFAM" id="SSF49464">
    <property type="entry name" value="Carboxypeptidase regulatory domain-like"/>
    <property type="match status" value="1"/>
</dbReference>
<keyword evidence="12" id="KW-1185">Reference proteome</keyword>
<evidence type="ECO:0000256" key="6">
    <source>
        <dbReference type="ARBA" id="ARBA00023136"/>
    </source>
</evidence>
<dbReference type="InterPro" id="IPR039426">
    <property type="entry name" value="TonB-dep_rcpt-like"/>
</dbReference>
<evidence type="ECO:0000256" key="7">
    <source>
        <dbReference type="ARBA" id="ARBA00023237"/>
    </source>
</evidence>
<dbReference type="eggNOG" id="COG4206">
    <property type="taxonomic scope" value="Bacteria"/>
</dbReference>
<evidence type="ECO:0000256" key="1">
    <source>
        <dbReference type="ARBA" id="ARBA00004571"/>
    </source>
</evidence>
<dbReference type="RefSeq" id="WP_013409497.1">
    <property type="nucleotide sequence ID" value="NC_014655.1"/>
</dbReference>
<evidence type="ECO:0000256" key="8">
    <source>
        <dbReference type="PROSITE-ProRule" id="PRU01360"/>
    </source>
</evidence>
<dbReference type="GO" id="GO:0044718">
    <property type="term" value="P:siderophore transmembrane transport"/>
    <property type="evidence" value="ECO:0007669"/>
    <property type="project" value="TreeGrafter"/>
</dbReference>
<evidence type="ECO:0000256" key="2">
    <source>
        <dbReference type="ARBA" id="ARBA00022448"/>
    </source>
</evidence>
<protein>
    <submittedName>
        <fullName evidence="11">TonB-dependent receptor plug</fullName>
    </submittedName>
</protein>
<keyword evidence="4 8" id="KW-0812">Transmembrane</keyword>
<keyword evidence="11" id="KW-0675">Receptor</keyword>
<dbReference type="InterPro" id="IPR036942">
    <property type="entry name" value="Beta-barrel_TonB_sf"/>
</dbReference>
<evidence type="ECO:0000256" key="9">
    <source>
        <dbReference type="SAM" id="SignalP"/>
    </source>
</evidence>
<evidence type="ECO:0000313" key="11">
    <source>
        <dbReference type="EMBL" id="ADQ18465.1"/>
    </source>
</evidence>
<dbReference type="Pfam" id="PF13715">
    <property type="entry name" value="CarbopepD_reg_2"/>
    <property type="match status" value="1"/>
</dbReference>
<dbReference type="STRING" id="649349.Lbys_2803"/>
<dbReference type="HOGENOM" id="CLU_004317_2_1_10"/>
<dbReference type="PROSITE" id="PS52016">
    <property type="entry name" value="TONB_DEPENDENT_REC_3"/>
    <property type="match status" value="1"/>
</dbReference>
<dbReference type="InterPro" id="IPR008969">
    <property type="entry name" value="CarboxyPept-like_regulatory"/>
</dbReference>
<feature type="signal peptide" evidence="9">
    <location>
        <begin position="1"/>
        <end position="21"/>
    </location>
</feature>
<dbReference type="Pfam" id="PF07715">
    <property type="entry name" value="Plug"/>
    <property type="match status" value="1"/>
</dbReference>
<keyword evidence="6 8" id="KW-0472">Membrane</keyword>
<dbReference type="InterPro" id="IPR023996">
    <property type="entry name" value="TonB-dep_OMP_SusC/RagA"/>
</dbReference>
<dbReference type="AlphaFoldDB" id="E4RRD2"/>
<dbReference type="Gene3D" id="2.60.40.1120">
    <property type="entry name" value="Carboxypeptidase-like, regulatory domain"/>
    <property type="match status" value="1"/>
</dbReference>
<dbReference type="Gene3D" id="2.40.170.20">
    <property type="entry name" value="TonB-dependent receptor, beta-barrel domain"/>
    <property type="match status" value="1"/>
</dbReference>
<proteinExistence type="inferred from homology"/>
<keyword evidence="3 8" id="KW-1134">Transmembrane beta strand</keyword>
<evidence type="ECO:0000256" key="3">
    <source>
        <dbReference type="ARBA" id="ARBA00022452"/>
    </source>
</evidence>
<organism evidence="11 12">
    <name type="scientific">Leadbetterella byssophila (strain DSM 17132 / JCM 16389 / KACC 11308 / NBRC 106382 / 4M15)</name>
    <dbReference type="NCBI Taxonomy" id="649349"/>
    <lineage>
        <taxon>Bacteria</taxon>
        <taxon>Pseudomonadati</taxon>
        <taxon>Bacteroidota</taxon>
        <taxon>Cytophagia</taxon>
        <taxon>Cytophagales</taxon>
        <taxon>Leadbetterellaceae</taxon>
        <taxon>Leadbetterella</taxon>
    </lineage>
</organism>
<keyword evidence="7 8" id="KW-0998">Cell outer membrane</keyword>
<dbReference type="InterPro" id="IPR037066">
    <property type="entry name" value="Plug_dom_sf"/>
</dbReference>
<dbReference type="Gene3D" id="2.170.130.10">
    <property type="entry name" value="TonB-dependent receptor, plug domain"/>
    <property type="match status" value="1"/>
</dbReference>
<dbReference type="SUPFAM" id="SSF56935">
    <property type="entry name" value="Porins"/>
    <property type="match status" value="1"/>
</dbReference>
<dbReference type="GO" id="GO:0015344">
    <property type="term" value="F:siderophore uptake transmembrane transporter activity"/>
    <property type="evidence" value="ECO:0007669"/>
    <property type="project" value="TreeGrafter"/>
</dbReference>
<feature type="domain" description="TonB-dependent receptor plug" evidence="10">
    <location>
        <begin position="115"/>
        <end position="238"/>
    </location>
</feature>
<dbReference type="InterPro" id="IPR012910">
    <property type="entry name" value="Plug_dom"/>
</dbReference>
<accession>E4RRD2</accession>
<dbReference type="KEGG" id="lby:Lbys_2803"/>
<gene>
    <name evidence="11" type="ordered locus">Lbys_2803</name>
</gene>
<dbReference type="NCBIfam" id="TIGR04057">
    <property type="entry name" value="SusC_RagA_signa"/>
    <property type="match status" value="1"/>
</dbReference>
<dbReference type="GO" id="GO:0009279">
    <property type="term" value="C:cell outer membrane"/>
    <property type="evidence" value="ECO:0007669"/>
    <property type="project" value="UniProtKB-SubCell"/>
</dbReference>
<evidence type="ECO:0000313" key="12">
    <source>
        <dbReference type="Proteomes" id="UP000007435"/>
    </source>
</evidence>
<evidence type="ECO:0000259" key="10">
    <source>
        <dbReference type="Pfam" id="PF07715"/>
    </source>
</evidence>
<sequence length="1100" mass="120347">MVRKLLMLISLFVSIGMNAMAQTVSGRVSSAADGSDAPGVSVTVKGSTTATITDASGEYQISASPNSTLVFSAVGFITQEVPVNGRTVVNVSLAEDNTLLDEVVVTALGVARQQKSLGYATTTIKSADLIKVGNTNLASSLYGKAPGVRIATGPGGATSASNITIRGINSITGRNQPLIILDGVPIRSEEVSNNNYWDDQRQRGNGLNDINPEDIENLTILKGASAAALYGSEAVNGVVLITTKRAQQGKRGLNLDFNANYSVDQVAYLPRFQTVRGAGGPTILVNAGQDELGFIKYADGSRGLPETGVNFGALFDGQPIRSWDGQMRPYSAQPDGYKNLFQDAHNSNINVALSQANDFASFRFSLTRQDNEGVSLNAKNERNIANLNTSLNLSKAWKADITINYINQLTKNRPYSTDRMINNFTGMLGTFDNGLWYREKYQTSLGYRFVQGASGQSLTPNENIIYNGFRGDIADYMWRVYRHQSLEKSDRVLASLTNTFQILKDLNLRARVSTDFTGFNAEEKKATERPLAFGSSGEFVTQNNKYNILYGDLLLTYTKRFNDDFSMSIMGGYTATKSQNTFLSAGTNGGLSTENKFDLTSSVNDRLNVSLKRTNRLIDAVLGTVNFDYKGFAFIEGTIRRDRTSTMNPNNNSFVYPSVNASFVFSEALDMPSFVNYGKLRASWGIVGNYPDPYVANVAYDQRTLGSTQYTFIPVAMGNDGIRPERKHEFEIGLETRLADKVHLDVAYYNSQIVDQILPLTLPSSSGGTSVLTNIGTLRNKGIEVGINTNLITAKDYSLNLGINYAWNKNVVEKLTNDATELLHADYDGQAAQLKSVVGSAMGDLFVPPVAEAPDGQKIVRADGLYQLDATKWKKVGNTQPKGVGGISLDATYKNFFVNVMTDFRIGGYVMPTGINWMHSRGMTEESLKFMDKESGGLSYYIDASGKGVQTTANAGPNGEKVFHDGMLMEGVIQVVEDGVTKYLPNTNVISQALYYQRTYNWGGPQYGAARYELFIEEATYWKMRELSVGYNLPSKVASKLGASKINVSVYGRNLFFIYRKLKDLDPEVLTAGSRWSQTINNAGTNPATRGFGIMLRSTF</sequence>
<evidence type="ECO:0000256" key="4">
    <source>
        <dbReference type="ARBA" id="ARBA00022692"/>
    </source>
</evidence>
<dbReference type="Proteomes" id="UP000007435">
    <property type="component" value="Chromosome"/>
</dbReference>
<comment type="subcellular location">
    <subcellularLocation>
        <location evidence="1 8">Cell outer membrane</location>
        <topology evidence="1 8">Multi-pass membrane protein</topology>
    </subcellularLocation>
</comment>
<keyword evidence="5 9" id="KW-0732">Signal</keyword>
<keyword evidence="2 8" id="KW-0813">Transport</keyword>
<evidence type="ECO:0000256" key="5">
    <source>
        <dbReference type="ARBA" id="ARBA00022729"/>
    </source>
</evidence>
<dbReference type="EMBL" id="CP002305">
    <property type="protein sequence ID" value="ADQ18465.1"/>
    <property type="molecule type" value="Genomic_DNA"/>
</dbReference>
<reference evidence="11 12" key="2">
    <citation type="journal article" date="2011" name="Stand. Genomic Sci.">
        <title>Complete genome sequence of Leadbetterella byssophila type strain (4M15).</title>
        <authorList>
            <person name="Abt B."/>
            <person name="Teshima H."/>
            <person name="Lucas S."/>
            <person name="Lapidus A."/>
            <person name="Del Rio T.G."/>
            <person name="Nolan M."/>
            <person name="Tice H."/>
            <person name="Cheng J.F."/>
            <person name="Pitluck S."/>
            <person name="Liolios K."/>
            <person name="Pagani I."/>
            <person name="Ivanova N."/>
            <person name="Mavromatis K."/>
            <person name="Pati A."/>
            <person name="Tapia R."/>
            <person name="Han C."/>
            <person name="Goodwin L."/>
            <person name="Chen A."/>
            <person name="Palaniappan K."/>
            <person name="Land M."/>
            <person name="Hauser L."/>
            <person name="Chang Y.J."/>
            <person name="Jeffries C.D."/>
            <person name="Rohde M."/>
            <person name="Goker M."/>
            <person name="Tindall B.J."/>
            <person name="Detter J.C."/>
            <person name="Woyke T."/>
            <person name="Bristow J."/>
            <person name="Eisen J.A."/>
            <person name="Markowitz V."/>
            <person name="Hugenholtz P."/>
            <person name="Klenk H.P."/>
            <person name="Kyrpides N.C."/>
        </authorList>
    </citation>
    <scope>NUCLEOTIDE SEQUENCE [LARGE SCALE GENOMIC DNA]</scope>
    <source>
        <strain evidence="12">DSM 17132 / JCM 16389 / KACC 11308 / NBRC 106382 / 4M15</strain>
    </source>
</reference>